<keyword evidence="2" id="KW-1185">Reference proteome</keyword>
<gene>
    <name evidence="1" type="ORF">EOW66_19835</name>
</gene>
<dbReference type="RefSeq" id="WP_128158022.1">
    <property type="nucleotide sequence ID" value="NZ_JBHSOM010000013.1"/>
</dbReference>
<name>A0A3S3M572_9RHOB</name>
<dbReference type="InterPro" id="IPR021233">
    <property type="entry name" value="DUF2783"/>
</dbReference>
<evidence type="ECO:0000313" key="2">
    <source>
        <dbReference type="Proteomes" id="UP000288071"/>
    </source>
</evidence>
<dbReference type="AlphaFoldDB" id="A0A3S3M572"/>
<reference evidence="1" key="2">
    <citation type="submission" date="2019-01" db="EMBL/GenBank/DDBJ databases">
        <authorList>
            <person name="Li Y."/>
        </authorList>
    </citation>
    <scope>NUCLEOTIDE SEQUENCE [LARGE SCALE GENOMIC DNA]</scope>
    <source>
        <strain evidence="1">CGMCC 1.12963</strain>
    </source>
</reference>
<comment type="caution">
    <text evidence="1">The sequence shown here is derived from an EMBL/GenBank/DDBJ whole genome shotgun (WGS) entry which is preliminary data.</text>
</comment>
<sequence length="64" mass="6837">MSALTLTPNLNGHDDLYQSLVALHEGLSEEDSLKVWAKLALLLANQIGDRRVIEAAIAAARPAA</sequence>
<organism evidence="1 2">
    <name type="scientific">Paenirhodobacter huangdaonensis</name>
    <dbReference type="NCBI Taxonomy" id="2501515"/>
    <lineage>
        <taxon>Bacteria</taxon>
        <taxon>Pseudomonadati</taxon>
        <taxon>Pseudomonadota</taxon>
        <taxon>Alphaproteobacteria</taxon>
        <taxon>Rhodobacterales</taxon>
        <taxon>Rhodobacter group</taxon>
        <taxon>Paenirhodobacter</taxon>
    </lineage>
</organism>
<proteinExistence type="predicted"/>
<accession>A0A3S3M572</accession>
<dbReference type="EMBL" id="SAVA01000021">
    <property type="protein sequence ID" value="RWR47200.1"/>
    <property type="molecule type" value="Genomic_DNA"/>
</dbReference>
<protein>
    <submittedName>
        <fullName evidence="1">DUF2783 domain-containing protein</fullName>
    </submittedName>
</protein>
<reference evidence="1" key="1">
    <citation type="submission" date="2019-01" db="EMBL/GenBank/DDBJ databases">
        <title>Sinorhodobacter populi sp. nov. isolated from the symptomatic bark tissue of Populus euramericana canker.</title>
        <authorList>
            <person name="Xu G."/>
        </authorList>
    </citation>
    <scope>NUCLEOTIDE SEQUENCE [LARGE SCALE GENOMIC DNA]</scope>
    <source>
        <strain evidence="1">CGMCC 1.12963</strain>
    </source>
</reference>
<evidence type="ECO:0000313" key="1">
    <source>
        <dbReference type="EMBL" id="RWR47200.1"/>
    </source>
</evidence>
<dbReference type="Pfam" id="PF10932">
    <property type="entry name" value="DUF2783"/>
    <property type="match status" value="1"/>
</dbReference>
<dbReference type="Proteomes" id="UP000288071">
    <property type="component" value="Unassembled WGS sequence"/>
</dbReference>